<dbReference type="GO" id="GO:0006355">
    <property type="term" value="P:regulation of DNA-templated transcription"/>
    <property type="evidence" value="ECO:0007669"/>
    <property type="project" value="InterPro"/>
</dbReference>
<proteinExistence type="inferred from homology"/>
<evidence type="ECO:0000313" key="4">
    <source>
        <dbReference type="EMBL" id="BDT63519.1"/>
    </source>
</evidence>
<dbReference type="PANTHER" id="PTHR12706">
    <property type="entry name" value="STRAWBERRY NOTCH-RELATED"/>
    <property type="match status" value="1"/>
</dbReference>
<comment type="similarity">
    <text evidence="1">Belongs to the SBNO family.</text>
</comment>
<evidence type="ECO:0000256" key="1">
    <source>
        <dbReference type="ARBA" id="ARBA00006992"/>
    </source>
</evidence>
<accession>A0A9C7CEV6</accession>
<dbReference type="Pfam" id="PF13871">
    <property type="entry name" value="Helicase_C_4"/>
    <property type="match status" value="1"/>
</dbReference>
<dbReference type="InterPro" id="IPR027417">
    <property type="entry name" value="P-loop_NTPase"/>
</dbReference>
<name>A0A9C7CEV6_9VIRU</name>
<dbReference type="EMBL" id="LC738885">
    <property type="protein sequence ID" value="BDT63519.1"/>
    <property type="molecule type" value="Genomic_DNA"/>
</dbReference>
<dbReference type="PANTHER" id="PTHR12706:SF30">
    <property type="entry name" value="PROTEIN STRAWBERRY NOTCH-RELATED"/>
    <property type="match status" value="1"/>
</dbReference>
<dbReference type="Gene3D" id="3.40.50.300">
    <property type="entry name" value="P-loop containing nucleotide triphosphate hydrolases"/>
    <property type="match status" value="1"/>
</dbReference>
<feature type="domain" description="Strawberry notch helicase C" evidence="3">
    <location>
        <begin position="832"/>
        <end position="981"/>
    </location>
</feature>
<feature type="compositionally biased region" description="Basic and acidic residues" evidence="2">
    <location>
        <begin position="1394"/>
        <end position="1403"/>
    </location>
</feature>
<evidence type="ECO:0000256" key="2">
    <source>
        <dbReference type="SAM" id="MobiDB-lite"/>
    </source>
</evidence>
<dbReference type="SUPFAM" id="SSF52540">
    <property type="entry name" value="P-loop containing nucleoside triphosphate hydrolases"/>
    <property type="match status" value="1"/>
</dbReference>
<feature type="region of interest" description="Disordered" evidence="2">
    <location>
        <begin position="1394"/>
        <end position="1426"/>
    </location>
</feature>
<dbReference type="InterPro" id="IPR026937">
    <property type="entry name" value="SBNO_Helicase_C_dom"/>
</dbReference>
<protein>
    <submittedName>
        <fullName evidence="4">Wsv026-like protein</fullName>
    </submittedName>
</protein>
<dbReference type="InterPro" id="IPR026741">
    <property type="entry name" value="SNO"/>
</dbReference>
<reference evidence="4" key="1">
    <citation type="submission" date="2022-10" db="EMBL/GenBank/DDBJ databases">
        <title>Genome sequences of endogenous nimaviruses in decapod crustaceans.</title>
        <authorList>
            <person name="Kawato S."/>
            <person name="Nozaki R."/>
            <person name="Kondo H."/>
            <person name="Hirono I."/>
        </authorList>
    </citation>
    <scope>NUCLEOTIDE SEQUENCE</scope>
    <source>
        <strain evidence="4">Toyama2020</strain>
    </source>
</reference>
<feature type="compositionally biased region" description="Acidic residues" evidence="2">
    <location>
        <begin position="1404"/>
        <end position="1414"/>
    </location>
</feature>
<evidence type="ECO:0000259" key="3">
    <source>
        <dbReference type="Pfam" id="PF13871"/>
    </source>
</evidence>
<sequence>MAHGLLFMEEEDAREVGTLIHQPPTFHMYESENLQSVGLCDTITNNNVYPKYLPRPMDINSVQALAVRLALVQLYKGRGWKKSMSISVLIKHEQKRKVKKNKIPCGGFIIGDGTGVGKTREIAAFVVSVILYEKALSDVQKTVGPSIFGHDATAIMNAGLWRRAPFFIWLTCSRTLFDSCQQGMREVVTNSRTGACYSWEKWYCSNKPVRFRNDGKTGFMTINTTNTMTQAIDTINIRFLCLQDVKNYVNERGWSDGVSDYLTASPSILFMTYADLNANLEFVLKFLTGGTNIDSNMVTPIDNYVTAILCDEFHQPRNISDAFRAELEKTWKEEDYTVLHNILRKANPSVSEVVTRFRDAMANDKQFKTKRIKCRKKSAGKITTSNFLHLLRQSDSFRLFIEVMKYDSFYIMASATPFQSNADLHLIDHIFRRSAPAYTRIAAFNGTGNSTTPDAIAEDSEYATVFLEQAVKLLKNRGQLVSRCISIANVECSVVNCNATPFQKFAMDELSSYCINARQLLIDCKEVGHFVMDAFNKIAERENSNTISLKKARCLIDEINSNVRGKNTLATTNKEMDYILLKIDDRFKVVLVEEEDVGHDGETTIETILQEALDSYRNKNDAMQQISTEEEEDVIGHELYDIIQEQEQNVKHIRKIKSDDACQLIPSSHVTENIFIAPWFEKLKKQYFINTASTSVSACKSALLTVKSHAVIQAIQKLRKTPEDKKAVMSLEQTGDSYLTNLSTRICDACRKRKMQTSENVREEHYGLVDTGVYDSSPLANTIFSGYRLLCRAVAMSSTFKFKIKQKPNSVAYVILLPIMPPIEPLVALSGNPIDSIVQTVGESNHAEITNRKLCSRNTARGMILIKPNTKTANTNKCIDSFNNTKQVDVIMLGPKGSTGLSLHDSKSNSVAAKRIHCLLDVPYNAIAFLQTIGRTHRNGQATVPHYLIFSTDSPAERRFFDSLENRVKDSKAGTYADRYSNNSISITSAICREQFLDKGLVLKTAGNVIRVVACDLTPVEMIDIFAKMMLPIRKGGVAFVEGLDIKNGIFIETVTLALHITLVVLGEQNKIGSVQHLSHALSFASTLRQQVIFSIASSAAKFAYSNLCLHLVHEPSTNIVDKRVNTLRHAAYTFTEKMKNCAEKTTNENVNKFTDDSTILPARKRDTSVDIFSDLVRNGKRKRCINDEEEHEDIFQDNDEGEEKNILHIIMANKPTNYEEAIKNAKKTPDTVRILGTGSKEGVINISECYSVPSVDMLNFIPVITASSVIQTISKENHGLLFMIHNAALPHRHTTNGAGSFMLGLARRLSNGSINYRQFQNNFFCPIDESKILYDIFANVKCVMARDERLDGLCDTRMNGVMGASYIKVRKKPECVFIANLLDEKLRRHVVNDDDEEYNKNSDEDDNDNESEDETRKIDTGSKQIQISSGQKLKCGFVNSNNEGHDMDIVLCNGNKITLTKENSAFVKKHIDSFVAGNLIGTGGSILQVCFDNCNEEEFKGMPKFCLYDSAASQM</sequence>
<organism evidence="4">
    <name type="scientific">Pasiphaea japonica whispovirus</name>
    <dbReference type="NCBI Taxonomy" id="2984286"/>
    <lineage>
        <taxon>Viruses</taxon>
        <taxon>Viruses incertae sedis</taxon>
        <taxon>Naldaviricetes</taxon>
        <taxon>Nimaviridae</taxon>
        <taxon>Whispovirus</taxon>
    </lineage>
</organism>